<name>A0ABW1IUV0_9BACL</name>
<dbReference type="SUPFAM" id="SSF46689">
    <property type="entry name" value="Homeodomain-like"/>
    <property type="match status" value="2"/>
</dbReference>
<keyword evidence="3" id="KW-0804">Transcription</keyword>
<proteinExistence type="predicted"/>
<organism evidence="5 6">
    <name type="scientific">Marinicrinis lubricantis</name>
    <dbReference type="NCBI Taxonomy" id="2086470"/>
    <lineage>
        <taxon>Bacteria</taxon>
        <taxon>Bacillati</taxon>
        <taxon>Bacillota</taxon>
        <taxon>Bacilli</taxon>
        <taxon>Bacillales</taxon>
        <taxon>Paenibacillaceae</taxon>
    </lineage>
</organism>
<comment type="caution">
    <text evidence="5">The sequence shown here is derived from an EMBL/GenBank/DDBJ whole genome shotgun (WGS) entry which is preliminary data.</text>
</comment>
<keyword evidence="2" id="KW-0238">DNA-binding</keyword>
<evidence type="ECO:0000256" key="1">
    <source>
        <dbReference type="ARBA" id="ARBA00023015"/>
    </source>
</evidence>
<dbReference type="Pfam" id="PF12833">
    <property type="entry name" value="HTH_18"/>
    <property type="match status" value="1"/>
</dbReference>
<dbReference type="EMBL" id="JBHSQV010000184">
    <property type="protein sequence ID" value="MFC5988786.1"/>
    <property type="molecule type" value="Genomic_DNA"/>
</dbReference>
<keyword evidence="6" id="KW-1185">Reference proteome</keyword>
<dbReference type="PANTHER" id="PTHR43280:SF30">
    <property type="entry name" value="MMSAB OPERON REGULATORY PROTEIN"/>
    <property type="match status" value="1"/>
</dbReference>
<sequence>MIETPATSILLTQSYAKISCEPSWKWAKREKPIPNFDLFYVWEGEGEVIVNDKVYSVQRGSCFLFRPGDHTSATHNPQRPLTITYIHFNIHPSEKPSRIPDQYRVLQDTKDFEMLLTRFVRVRLNDEFAADIEAQLIIKQLMIHLIRFDQAQPKELNSTSRHLNEVIQEAANFIIQNPAKWHKLEELAARAQLSPRYFSIKFKEIIGKPLQQFIIESRIERAEHLLYYAGMNVSEVAEALGYKDVYFFSRQYKKFRGKSPSKVR</sequence>
<gene>
    <name evidence="5" type="ORF">ACFPXP_20475</name>
</gene>
<dbReference type="Proteomes" id="UP001596250">
    <property type="component" value="Unassembled WGS sequence"/>
</dbReference>
<dbReference type="PANTHER" id="PTHR43280">
    <property type="entry name" value="ARAC-FAMILY TRANSCRIPTIONAL REGULATOR"/>
    <property type="match status" value="1"/>
</dbReference>
<dbReference type="InterPro" id="IPR037923">
    <property type="entry name" value="HTH-like"/>
</dbReference>
<reference evidence="6" key="1">
    <citation type="journal article" date="2019" name="Int. J. Syst. Evol. Microbiol.">
        <title>The Global Catalogue of Microorganisms (GCM) 10K type strain sequencing project: providing services to taxonomists for standard genome sequencing and annotation.</title>
        <authorList>
            <consortium name="The Broad Institute Genomics Platform"/>
            <consortium name="The Broad Institute Genome Sequencing Center for Infectious Disease"/>
            <person name="Wu L."/>
            <person name="Ma J."/>
        </authorList>
    </citation>
    <scope>NUCLEOTIDE SEQUENCE [LARGE SCALE GENOMIC DNA]</scope>
    <source>
        <strain evidence="6">CCM 8749</strain>
    </source>
</reference>
<dbReference type="SUPFAM" id="SSF51215">
    <property type="entry name" value="Regulatory protein AraC"/>
    <property type="match status" value="1"/>
</dbReference>
<dbReference type="SMART" id="SM00342">
    <property type="entry name" value="HTH_ARAC"/>
    <property type="match status" value="1"/>
</dbReference>
<evidence type="ECO:0000256" key="3">
    <source>
        <dbReference type="ARBA" id="ARBA00023163"/>
    </source>
</evidence>
<evidence type="ECO:0000313" key="6">
    <source>
        <dbReference type="Proteomes" id="UP001596250"/>
    </source>
</evidence>
<evidence type="ECO:0000259" key="4">
    <source>
        <dbReference type="PROSITE" id="PS01124"/>
    </source>
</evidence>
<dbReference type="Pfam" id="PF02311">
    <property type="entry name" value="AraC_binding"/>
    <property type="match status" value="1"/>
</dbReference>
<dbReference type="Gene3D" id="2.60.120.10">
    <property type="entry name" value="Jelly Rolls"/>
    <property type="match status" value="1"/>
</dbReference>
<dbReference type="InterPro" id="IPR018060">
    <property type="entry name" value="HTH_AraC"/>
</dbReference>
<keyword evidence="1" id="KW-0805">Transcription regulation</keyword>
<dbReference type="InterPro" id="IPR014710">
    <property type="entry name" value="RmlC-like_jellyroll"/>
</dbReference>
<dbReference type="InterPro" id="IPR003313">
    <property type="entry name" value="AraC-bd"/>
</dbReference>
<evidence type="ECO:0000313" key="5">
    <source>
        <dbReference type="EMBL" id="MFC5988786.1"/>
    </source>
</evidence>
<evidence type="ECO:0000256" key="2">
    <source>
        <dbReference type="ARBA" id="ARBA00023125"/>
    </source>
</evidence>
<dbReference type="Gene3D" id="1.10.10.60">
    <property type="entry name" value="Homeodomain-like"/>
    <property type="match status" value="2"/>
</dbReference>
<protein>
    <submittedName>
        <fullName evidence="5">Helix-turn-helix domain-containing protein</fullName>
    </submittedName>
</protein>
<dbReference type="InterPro" id="IPR018062">
    <property type="entry name" value="HTH_AraC-typ_CS"/>
</dbReference>
<feature type="domain" description="HTH araC/xylS-type" evidence="4">
    <location>
        <begin position="168"/>
        <end position="264"/>
    </location>
</feature>
<dbReference type="PROSITE" id="PS01124">
    <property type="entry name" value="HTH_ARAC_FAMILY_2"/>
    <property type="match status" value="1"/>
</dbReference>
<dbReference type="RefSeq" id="WP_379896276.1">
    <property type="nucleotide sequence ID" value="NZ_CBCSCT010000006.1"/>
</dbReference>
<dbReference type="InterPro" id="IPR009057">
    <property type="entry name" value="Homeodomain-like_sf"/>
</dbReference>
<dbReference type="PROSITE" id="PS00041">
    <property type="entry name" value="HTH_ARAC_FAMILY_1"/>
    <property type="match status" value="1"/>
</dbReference>
<accession>A0ABW1IUV0</accession>